<dbReference type="InterPro" id="IPR001173">
    <property type="entry name" value="Glyco_trans_2-like"/>
</dbReference>
<protein>
    <recommendedName>
        <fullName evidence="1">Glycosyltransferase 2-like domain-containing protein</fullName>
    </recommendedName>
</protein>
<sequence length="328" mass="39133">MNCSINPKITVLIPTHNSKKIVLRTIDSVLKQTFKNIKVIIIDDCSSDGTYEHICKHVQNNSRVQVYRNEQNLGIGLIRKKLFDLVTTDFFFFMDDDDFLYPSALAKMLNEFIKDPDFDFVVSKSKFAIKFWNTYWTLPFMQQKYQTPNHPLEWYCNNWVYFWGVLFKTKFVKTQGDSLWFQGSRYEDSVPLCKLFSAARKIGFWNGYAVQYLRRKNSITSTNSVDNVIANFRALIDVYSELFAFQATKVVDIKWRQAMINGKYNDLVSTFCVHYSLFKKWNKMAFFYQKLEEVNQLRIKYNAKFLTKDKWLSKAFKIFYWHLFKRLQ</sequence>
<dbReference type="Gene3D" id="3.90.550.10">
    <property type="entry name" value="Spore Coat Polysaccharide Biosynthesis Protein SpsA, Chain A"/>
    <property type="match status" value="1"/>
</dbReference>
<dbReference type="PANTHER" id="PTHR43685:SF2">
    <property type="entry name" value="GLYCOSYLTRANSFERASE 2-LIKE DOMAIN-CONTAINING PROTEIN"/>
    <property type="match status" value="1"/>
</dbReference>
<proteinExistence type="predicted"/>
<keyword evidence="3" id="KW-1185">Reference proteome</keyword>
<dbReference type="PANTHER" id="PTHR43685">
    <property type="entry name" value="GLYCOSYLTRANSFERASE"/>
    <property type="match status" value="1"/>
</dbReference>
<dbReference type="SUPFAM" id="SSF53448">
    <property type="entry name" value="Nucleotide-diphospho-sugar transferases"/>
    <property type="match status" value="1"/>
</dbReference>
<accession>A0A292II53</accession>
<dbReference type="KEGG" id="mamp:MAMA39_02410"/>
<evidence type="ECO:0000259" key="1">
    <source>
        <dbReference type="Pfam" id="PF00535"/>
    </source>
</evidence>
<evidence type="ECO:0000313" key="3">
    <source>
        <dbReference type="Proteomes" id="UP000261764"/>
    </source>
</evidence>
<dbReference type="EMBL" id="HG937516">
    <property type="protein sequence ID" value="CDN40365.1"/>
    <property type="molecule type" value="Genomic_DNA"/>
</dbReference>
<dbReference type="InterPro" id="IPR050834">
    <property type="entry name" value="Glycosyltransf_2"/>
</dbReference>
<dbReference type="RefSeq" id="WP_343251709.1">
    <property type="nucleotide sequence ID" value="NZ_HG937516.1"/>
</dbReference>
<feature type="domain" description="Glycosyltransferase 2-like" evidence="1">
    <location>
        <begin position="10"/>
        <end position="139"/>
    </location>
</feature>
<name>A0A292II53_9MOLU</name>
<evidence type="ECO:0000313" key="2">
    <source>
        <dbReference type="EMBL" id="CDN40365.1"/>
    </source>
</evidence>
<reference evidence="2 3" key="1">
    <citation type="journal article" date="2015" name="Clin. Infect. Dis.">
        <title>Genomic Investigations unmask Mycoplasma amphoriforme, a new respiratory pathogen.</title>
        <authorList>
            <person name="Gillespie S.H."/>
            <person name="Ling C.L."/>
            <person name="Oravcova K."/>
            <person name="Pinheiro M."/>
            <person name="Wells L."/>
            <person name="Bryant J.M."/>
            <person name="McHugh T.D."/>
            <person name="Bebear C."/>
            <person name="Webster D."/>
            <person name="Harris S.R."/>
            <person name="Seth-Smith H.M."/>
            <person name="Thomson N.R."/>
        </authorList>
    </citation>
    <scope>NUCLEOTIDE SEQUENCE [LARGE SCALE GENOMIC DNA]</scope>
    <source>
        <strain evidence="2 3">A39</strain>
    </source>
</reference>
<dbReference type="Proteomes" id="UP000261764">
    <property type="component" value="Chromosome I"/>
</dbReference>
<dbReference type="AlphaFoldDB" id="A0A292II53"/>
<dbReference type="InterPro" id="IPR029044">
    <property type="entry name" value="Nucleotide-diphossugar_trans"/>
</dbReference>
<gene>
    <name evidence="2" type="ORF">MAMA39_02410</name>
</gene>
<organism evidence="2 3">
    <name type="scientific">Mycoplasma amphoriforme A39</name>
    <dbReference type="NCBI Taxonomy" id="572419"/>
    <lineage>
        <taxon>Bacteria</taxon>
        <taxon>Bacillati</taxon>
        <taxon>Mycoplasmatota</taxon>
        <taxon>Mollicutes</taxon>
        <taxon>Mycoplasmataceae</taxon>
        <taxon>Mycoplasma</taxon>
    </lineage>
</organism>
<dbReference type="CDD" id="cd00761">
    <property type="entry name" value="Glyco_tranf_GTA_type"/>
    <property type="match status" value="1"/>
</dbReference>
<dbReference type="Pfam" id="PF00535">
    <property type="entry name" value="Glycos_transf_2"/>
    <property type="match status" value="1"/>
</dbReference>